<feature type="transmembrane region" description="Helical" evidence="1">
    <location>
        <begin position="101"/>
        <end position="118"/>
    </location>
</feature>
<feature type="transmembrane region" description="Helical" evidence="1">
    <location>
        <begin position="6"/>
        <end position="24"/>
    </location>
</feature>
<organism evidence="3 4">
    <name type="scientific">Paenibacillus wenxiniae</name>
    <dbReference type="NCBI Taxonomy" id="1636843"/>
    <lineage>
        <taxon>Bacteria</taxon>
        <taxon>Bacillati</taxon>
        <taxon>Bacillota</taxon>
        <taxon>Bacilli</taxon>
        <taxon>Bacillales</taxon>
        <taxon>Paenibacillaceae</taxon>
        <taxon>Paenibacillus</taxon>
    </lineage>
</organism>
<dbReference type="InterPro" id="IPR037522">
    <property type="entry name" value="HD_GYP_dom"/>
</dbReference>
<dbReference type="CDD" id="cd00077">
    <property type="entry name" value="HDc"/>
    <property type="match status" value="1"/>
</dbReference>
<dbReference type="Gene3D" id="3.30.565.10">
    <property type="entry name" value="Histidine kinase-like ATPase, C-terminal domain"/>
    <property type="match status" value="1"/>
</dbReference>
<protein>
    <submittedName>
        <fullName evidence="3">HD domain-containing phosphohydrolase</fullName>
    </submittedName>
</protein>
<dbReference type="Pfam" id="PF13487">
    <property type="entry name" value="HD_5"/>
    <property type="match status" value="1"/>
</dbReference>
<dbReference type="SUPFAM" id="SSF55874">
    <property type="entry name" value="ATPase domain of HSP90 chaperone/DNA topoisomerase II/histidine kinase"/>
    <property type="match status" value="1"/>
</dbReference>
<feature type="domain" description="HD-GYP" evidence="2">
    <location>
        <begin position="223"/>
        <end position="413"/>
    </location>
</feature>
<evidence type="ECO:0000259" key="2">
    <source>
        <dbReference type="PROSITE" id="PS51832"/>
    </source>
</evidence>
<dbReference type="RefSeq" id="WP_347326884.1">
    <property type="nucleotide sequence ID" value="NZ_JBCGUH010000016.1"/>
</dbReference>
<evidence type="ECO:0000256" key="1">
    <source>
        <dbReference type="SAM" id="Phobius"/>
    </source>
</evidence>
<accession>A0ABW4RFW1</accession>
<feature type="transmembrane region" description="Helical" evidence="1">
    <location>
        <begin position="203"/>
        <end position="221"/>
    </location>
</feature>
<keyword evidence="1" id="KW-0812">Transmembrane</keyword>
<dbReference type="Gene3D" id="1.10.3210.10">
    <property type="entry name" value="Hypothetical protein af1432"/>
    <property type="match status" value="1"/>
</dbReference>
<keyword evidence="4" id="KW-1185">Reference proteome</keyword>
<dbReference type="PANTHER" id="PTHR45228">
    <property type="entry name" value="CYCLIC DI-GMP PHOSPHODIESTERASE TM_0186-RELATED"/>
    <property type="match status" value="1"/>
</dbReference>
<evidence type="ECO:0000313" key="3">
    <source>
        <dbReference type="EMBL" id="MFD1884463.1"/>
    </source>
</evidence>
<evidence type="ECO:0000313" key="4">
    <source>
        <dbReference type="Proteomes" id="UP001597233"/>
    </source>
</evidence>
<dbReference type="SUPFAM" id="SSF109604">
    <property type="entry name" value="HD-domain/PDEase-like"/>
    <property type="match status" value="1"/>
</dbReference>
<dbReference type="Proteomes" id="UP001597233">
    <property type="component" value="Unassembled WGS sequence"/>
</dbReference>
<proteinExistence type="predicted"/>
<feature type="transmembrane region" description="Helical" evidence="1">
    <location>
        <begin position="138"/>
        <end position="161"/>
    </location>
</feature>
<name>A0ABW4RFW1_9BACL</name>
<dbReference type="InterPro" id="IPR052020">
    <property type="entry name" value="Cyclic_di-GMP/3'3'-cGAMP_PDE"/>
</dbReference>
<reference evidence="4" key="1">
    <citation type="journal article" date="2019" name="Int. J. Syst. Evol. Microbiol.">
        <title>The Global Catalogue of Microorganisms (GCM) 10K type strain sequencing project: providing services to taxonomists for standard genome sequencing and annotation.</title>
        <authorList>
            <consortium name="The Broad Institute Genomics Platform"/>
            <consortium name="The Broad Institute Genome Sequencing Center for Infectious Disease"/>
            <person name="Wu L."/>
            <person name="Ma J."/>
        </authorList>
    </citation>
    <scope>NUCLEOTIDE SEQUENCE [LARGE SCALE GENOMIC DNA]</scope>
    <source>
        <strain evidence="4">CCUG 54950</strain>
    </source>
</reference>
<sequence length="693" mass="78008">MNEKNLYTIPLGIIGLASLVYMIWHLDSLLWVGLPILLFIIVLDLFPVRLLSGEEYSASVAGFLILLLAYGPIYALVGVTLSNVITHFRRAGFQWRRIHGFRVLSTQGKYAICLYVAYQAMQQVDGIVQSSIHMYVQAAVGALLFSGLYVLMAVVVSNSIGHVPLLGSLRIRLKELAVPVVLCTIIVPHFLKYVSLGYIAYEALYTALFLLLIIFFSHGYIEQVRLRRQGVEEFIRIGELRLSNREGHGRNVGIICEHVLELLNYPKKHRPELINIAALHDIGKMLLPLEVLTKRGALSLSEQHEYESHTIKGAQIVGNITGDRRAAAWIKHHHERFDGKGFPDRLKGNAIPYESRIIYLCNQLEYLIRQYSQNEDVMSQLQRMAGKELDPQLIWRIHAGTIAWLRQYVIHDDISVSAELSSVIRYDGDKPPQQLASITGGTRLLRYGADGKLCGTGLADVPAGIISDAEVLAERALLVAESFYEVLASEGKTYEAYFYPEPDRINVVLTDITPALQYREDLHYNTLRSYRDVIRTLSHSKIDICLHPQEIERELGERLDGMEVQARGDVSSSRNLVMEHVPEWYRQQYPKKLMSIKLAVSEGVTNLIKHAEQGQIGIYQQANRLQIYITDHGSGIPLHELPKTILVSGYSSKSSLGKGFAVMYMSADRIMLHTSPDGTAILLEFMMVAEETG</sequence>
<dbReference type="Pfam" id="PF13581">
    <property type="entry name" value="HATPase_c_2"/>
    <property type="match status" value="1"/>
</dbReference>
<gene>
    <name evidence="3" type="ORF">ACFSC9_02920</name>
</gene>
<dbReference type="InterPro" id="IPR003607">
    <property type="entry name" value="HD/PDEase_dom"/>
</dbReference>
<feature type="transmembrane region" description="Helical" evidence="1">
    <location>
        <begin position="60"/>
        <end position="81"/>
    </location>
</feature>
<feature type="transmembrane region" description="Helical" evidence="1">
    <location>
        <begin position="29"/>
        <end position="48"/>
    </location>
</feature>
<keyword evidence="1" id="KW-0472">Membrane</keyword>
<dbReference type="PROSITE" id="PS51832">
    <property type="entry name" value="HD_GYP"/>
    <property type="match status" value="1"/>
</dbReference>
<comment type="caution">
    <text evidence="3">The sequence shown here is derived from an EMBL/GenBank/DDBJ whole genome shotgun (WGS) entry which is preliminary data.</text>
</comment>
<keyword evidence="1" id="KW-1133">Transmembrane helix</keyword>
<dbReference type="EMBL" id="JBHUEH010000009">
    <property type="protein sequence ID" value="MFD1884463.1"/>
    <property type="molecule type" value="Genomic_DNA"/>
</dbReference>
<dbReference type="InterPro" id="IPR003594">
    <property type="entry name" value="HATPase_dom"/>
</dbReference>
<dbReference type="InterPro" id="IPR036890">
    <property type="entry name" value="HATPase_C_sf"/>
</dbReference>